<dbReference type="GO" id="GO:0008840">
    <property type="term" value="F:4-hydroxy-tetrahydrodipicolinate synthase activity"/>
    <property type="evidence" value="ECO:0007669"/>
    <property type="project" value="UniProtKB-UniRule"/>
</dbReference>
<dbReference type="PROSITE" id="PS00665">
    <property type="entry name" value="DHDPS_1"/>
    <property type="match status" value="1"/>
</dbReference>
<dbReference type="GO" id="GO:0005829">
    <property type="term" value="C:cytosol"/>
    <property type="evidence" value="ECO:0007669"/>
    <property type="project" value="TreeGrafter"/>
</dbReference>
<dbReference type="EC" id="4.3.3.7" evidence="4 12"/>
<dbReference type="InterPro" id="IPR020625">
    <property type="entry name" value="Schiff_base-form_aldolases_AS"/>
</dbReference>
<dbReference type="EMBL" id="CP015961">
    <property type="protein sequence ID" value="ANI93906.1"/>
    <property type="molecule type" value="Genomic_DNA"/>
</dbReference>
<evidence type="ECO:0000256" key="10">
    <source>
        <dbReference type="ARBA" id="ARBA00023270"/>
    </source>
</evidence>
<evidence type="ECO:0000256" key="9">
    <source>
        <dbReference type="ARBA" id="ARBA00023239"/>
    </source>
</evidence>
<evidence type="ECO:0000256" key="4">
    <source>
        <dbReference type="ARBA" id="ARBA00012086"/>
    </source>
</evidence>
<keyword evidence="9 12" id="KW-0456">Lyase</keyword>
<evidence type="ECO:0000256" key="3">
    <source>
        <dbReference type="ARBA" id="ARBA00007592"/>
    </source>
</evidence>
<evidence type="ECO:0000256" key="5">
    <source>
        <dbReference type="ARBA" id="ARBA00022490"/>
    </source>
</evidence>
<feature type="active site" description="Schiff-base intermediate with substrate" evidence="12 14">
    <location>
        <position position="179"/>
    </location>
</feature>
<comment type="function">
    <text evidence="1 12">Catalyzes the condensation of (S)-aspartate-beta-semialdehyde [(S)-ASA] and pyruvate to 4-hydroxy-tetrahydrodipicolinate (HTPA).</text>
</comment>
<dbReference type="NCBIfam" id="TIGR00674">
    <property type="entry name" value="dapA"/>
    <property type="match status" value="1"/>
</dbReference>
<feature type="active site" description="Proton donor/acceptor" evidence="12 14">
    <location>
        <position position="151"/>
    </location>
</feature>
<reference evidence="16 17" key="1">
    <citation type="submission" date="2016-06" db="EMBL/GenBank/DDBJ databases">
        <title>Complete genome sequence of a saline-alkali tolerant type strain Dietzia timorensis ID05-A0528T.</title>
        <authorList>
            <person name="Wu X."/>
        </authorList>
    </citation>
    <scope>NUCLEOTIDE SEQUENCE [LARGE SCALE GENOMIC DNA]</scope>
    <source>
        <strain evidence="16 17">ID05-A0528</strain>
    </source>
</reference>
<evidence type="ECO:0000256" key="7">
    <source>
        <dbReference type="ARBA" id="ARBA00022915"/>
    </source>
</evidence>
<feature type="site" description="Part of a proton relay during catalysis" evidence="12">
    <location>
        <position position="61"/>
    </location>
</feature>
<evidence type="ECO:0000313" key="16">
    <source>
        <dbReference type="EMBL" id="ANI93906.1"/>
    </source>
</evidence>
<evidence type="ECO:0000256" key="1">
    <source>
        <dbReference type="ARBA" id="ARBA00003294"/>
    </source>
</evidence>
<keyword evidence="10 12" id="KW-0704">Schiff base</keyword>
<feature type="binding site" evidence="12 15">
    <location>
        <position position="62"/>
    </location>
    <ligand>
        <name>pyruvate</name>
        <dbReference type="ChEBI" id="CHEBI:15361"/>
    </ligand>
</feature>
<dbReference type="Gene3D" id="3.20.20.70">
    <property type="entry name" value="Aldolase class I"/>
    <property type="match status" value="1"/>
</dbReference>
<dbReference type="AlphaFoldDB" id="A0A173LNR0"/>
<dbReference type="SUPFAM" id="SSF51569">
    <property type="entry name" value="Aldolase"/>
    <property type="match status" value="1"/>
</dbReference>
<dbReference type="SMART" id="SM01130">
    <property type="entry name" value="DHDPS"/>
    <property type="match status" value="1"/>
</dbReference>
<name>A0A173LNR0_9ACTN</name>
<feature type="site" description="Part of a proton relay during catalysis" evidence="12">
    <location>
        <position position="124"/>
    </location>
</feature>
<dbReference type="UniPathway" id="UPA00034">
    <property type="reaction ID" value="UER00017"/>
</dbReference>
<comment type="subcellular location">
    <subcellularLocation>
        <location evidence="12">Cytoplasm</location>
    </subcellularLocation>
</comment>
<dbReference type="STRING" id="499555.BJL86_3147"/>
<evidence type="ECO:0000256" key="2">
    <source>
        <dbReference type="ARBA" id="ARBA00005120"/>
    </source>
</evidence>
<dbReference type="InterPro" id="IPR020624">
    <property type="entry name" value="Schiff_base-form_aldolases_CS"/>
</dbReference>
<comment type="similarity">
    <text evidence="3 12 13">Belongs to the DapA family.</text>
</comment>
<evidence type="ECO:0000256" key="11">
    <source>
        <dbReference type="ARBA" id="ARBA00047836"/>
    </source>
</evidence>
<keyword evidence="8 12" id="KW-0457">Lysine biosynthesis</keyword>
<dbReference type="Proteomes" id="UP000186104">
    <property type="component" value="Chromosome"/>
</dbReference>
<dbReference type="InterPro" id="IPR002220">
    <property type="entry name" value="DapA-like"/>
</dbReference>
<dbReference type="InterPro" id="IPR013785">
    <property type="entry name" value="Aldolase_TIM"/>
</dbReference>
<evidence type="ECO:0000256" key="14">
    <source>
        <dbReference type="PIRSR" id="PIRSR001365-1"/>
    </source>
</evidence>
<dbReference type="InterPro" id="IPR005263">
    <property type="entry name" value="DapA"/>
</dbReference>
<evidence type="ECO:0000256" key="12">
    <source>
        <dbReference type="HAMAP-Rule" id="MF_00418"/>
    </source>
</evidence>
<feature type="binding site" evidence="12 15">
    <location>
        <position position="219"/>
    </location>
    <ligand>
        <name>pyruvate</name>
        <dbReference type="ChEBI" id="CHEBI:15361"/>
    </ligand>
</feature>
<keyword evidence="5 12" id="KW-0963">Cytoplasm</keyword>
<organism evidence="16 17">
    <name type="scientific">Dietzia timorensis</name>
    <dbReference type="NCBI Taxonomy" id="499555"/>
    <lineage>
        <taxon>Bacteria</taxon>
        <taxon>Bacillati</taxon>
        <taxon>Actinomycetota</taxon>
        <taxon>Actinomycetes</taxon>
        <taxon>Mycobacteriales</taxon>
        <taxon>Dietziaceae</taxon>
        <taxon>Dietzia</taxon>
    </lineage>
</organism>
<dbReference type="CDD" id="cd00950">
    <property type="entry name" value="DHDPS"/>
    <property type="match status" value="1"/>
</dbReference>
<dbReference type="PROSITE" id="PS00666">
    <property type="entry name" value="DHDPS_2"/>
    <property type="match status" value="1"/>
</dbReference>
<evidence type="ECO:0000256" key="6">
    <source>
        <dbReference type="ARBA" id="ARBA00022605"/>
    </source>
</evidence>
<evidence type="ECO:0000313" key="17">
    <source>
        <dbReference type="Proteomes" id="UP000186104"/>
    </source>
</evidence>
<evidence type="ECO:0000256" key="13">
    <source>
        <dbReference type="PIRNR" id="PIRNR001365"/>
    </source>
</evidence>
<dbReference type="PANTHER" id="PTHR12128:SF66">
    <property type="entry name" value="4-HYDROXY-2-OXOGLUTARATE ALDOLASE, MITOCHONDRIAL"/>
    <property type="match status" value="1"/>
</dbReference>
<comment type="subunit">
    <text evidence="12">Homotetramer; dimer of dimers.</text>
</comment>
<dbReference type="HAMAP" id="MF_00418">
    <property type="entry name" value="DapA"/>
    <property type="match status" value="1"/>
</dbReference>
<proteinExistence type="inferred from homology"/>
<sequence length="308" mass="33005">MPGRRRLQEKVRSLSQNPFGRVVTAMVTPMHDDGSIDFDSLTKLAHHLADNGHDGLLVNGTTGESATTTDDEDYDCVEAVVKAVGDRVKVMAGCGTNDTEHSARAAREMAARGAHSLLVVTPYYNKPTQAGIIEHFRQIAEAGGGLPVMAYDIPGRTGTALTSDTIRELAKIEAVKAVKDAKGDLFEATRLQSETDLLWYSGEDELNLAHLAQGASGVVSVVGHLAGNQYREMIDAIDSGNLSQARDIHRRLVPLVDAIMHTSQGAIQVKAALKMQGVIESDHLRMPLLQGPSSHKDRISAALEAAGL</sequence>
<protein>
    <recommendedName>
        <fullName evidence="4 12">4-hydroxy-tetrahydrodipicolinate synthase</fullName>
        <shortName evidence="12">HTPA synthase</shortName>
        <ecNumber evidence="4 12">4.3.3.7</ecNumber>
    </recommendedName>
</protein>
<evidence type="ECO:0000256" key="15">
    <source>
        <dbReference type="PIRSR" id="PIRSR001365-2"/>
    </source>
</evidence>
<dbReference type="Pfam" id="PF00701">
    <property type="entry name" value="DHDPS"/>
    <property type="match status" value="1"/>
</dbReference>
<keyword evidence="6 12" id="KW-0028">Amino-acid biosynthesis</keyword>
<dbReference type="PIRSF" id="PIRSF001365">
    <property type="entry name" value="DHDPS"/>
    <property type="match status" value="1"/>
</dbReference>
<comment type="pathway">
    <text evidence="2 12">Amino-acid biosynthesis; L-lysine biosynthesis via DAP pathway; (S)-tetrahydrodipicolinate from L-aspartate: step 3/4.</text>
</comment>
<dbReference type="KEGG" id="dtm:BJL86_3147"/>
<comment type="caution">
    <text evidence="12">Was originally thought to be a dihydrodipicolinate synthase (DHDPS), catalyzing the condensation of (S)-aspartate-beta-semialdehyde [(S)-ASA] and pyruvate to dihydrodipicolinate (DHDP). However, it was shown in E.coli that the product of the enzymatic reaction is not dihydrodipicolinate but in fact (4S)-4-hydroxy-2,3,4,5-tetrahydro-(2S)-dipicolinic acid (HTPA), and that the consecutive dehydration reaction leading to DHDP is not spontaneous but catalyzed by DapB.</text>
</comment>
<gene>
    <name evidence="12" type="primary">dapA</name>
    <name evidence="16" type="ORF">BJL86_3147</name>
</gene>
<dbReference type="GO" id="GO:0019877">
    <property type="term" value="P:diaminopimelate biosynthetic process"/>
    <property type="evidence" value="ECO:0007669"/>
    <property type="project" value="UniProtKB-UniRule"/>
</dbReference>
<dbReference type="PANTHER" id="PTHR12128">
    <property type="entry name" value="DIHYDRODIPICOLINATE SYNTHASE"/>
    <property type="match status" value="1"/>
</dbReference>
<keyword evidence="7 12" id="KW-0220">Diaminopimelate biosynthesis</keyword>
<dbReference type="GO" id="GO:0009089">
    <property type="term" value="P:lysine biosynthetic process via diaminopimelate"/>
    <property type="evidence" value="ECO:0007669"/>
    <property type="project" value="UniProtKB-UniRule"/>
</dbReference>
<dbReference type="PRINTS" id="PR00146">
    <property type="entry name" value="DHPICSNTHASE"/>
</dbReference>
<comment type="catalytic activity">
    <reaction evidence="11 12">
        <text>L-aspartate 4-semialdehyde + pyruvate = (2S,4S)-4-hydroxy-2,3,4,5-tetrahydrodipicolinate + H2O + H(+)</text>
        <dbReference type="Rhea" id="RHEA:34171"/>
        <dbReference type="ChEBI" id="CHEBI:15361"/>
        <dbReference type="ChEBI" id="CHEBI:15377"/>
        <dbReference type="ChEBI" id="CHEBI:15378"/>
        <dbReference type="ChEBI" id="CHEBI:67139"/>
        <dbReference type="ChEBI" id="CHEBI:537519"/>
        <dbReference type="EC" id="4.3.3.7"/>
    </reaction>
</comment>
<keyword evidence="17" id="KW-1185">Reference proteome</keyword>
<evidence type="ECO:0000256" key="8">
    <source>
        <dbReference type="ARBA" id="ARBA00023154"/>
    </source>
</evidence>
<accession>A0A173LNR0</accession>